<keyword evidence="2" id="KW-1185">Reference proteome</keyword>
<accession>A0A9X1HWM8</accession>
<dbReference type="EMBL" id="JAJAPW010000001">
    <property type="protein sequence ID" value="MCB4797230.1"/>
    <property type="molecule type" value="Genomic_DNA"/>
</dbReference>
<reference evidence="1" key="1">
    <citation type="submission" date="2021-10" db="EMBL/GenBank/DDBJ databases">
        <title>Tamlana sargassums sp. nov., and Tamlana laminarinivorans sp. nov., two new bacteria isolated from the brown alga.</title>
        <authorList>
            <person name="Li J."/>
        </authorList>
    </citation>
    <scope>NUCLEOTIDE SEQUENCE</scope>
    <source>
        <strain evidence="1">PT2-4</strain>
    </source>
</reference>
<comment type="caution">
    <text evidence="1">The sequence shown here is derived from an EMBL/GenBank/DDBJ whole genome shotgun (WGS) entry which is preliminary data.</text>
</comment>
<organism evidence="1 2">
    <name type="scientific">Neotamlana laminarinivorans</name>
    <dbReference type="NCBI Taxonomy" id="2883124"/>
    <lineage>
        <taxon>Bacteria</taxon>
        <taxon>Pseudomonadati</taxon>
        <taxon>Bacteroidota</taxon>
        <taxon>Flavobacteriia</taxon>
        <taxon>Flavobacteriales</taxon>
        <taxon>Flavobacteriaceae</taxon>
        <taxon>Neotamlana</taxon>
    </lineage>
</organism>
<gene>
    <name evidence="1" type="ORF">LG649_00105</name>
</gene>
<name>A0A9X1HWM8_9FLAO</name>
<sequence>MCFITLTFSCKSNKNFFSDLEKCTNKNLKTRLISSNKISNEKEIPEISLFDSIANFEAFLLKNKFLSSKENKDYLSLIRNLESNKHLKKEILDSMDSSCSFLKYVNNLGHVMPLIYDGCPVQVINRKAPIPEELIKMKTIYEEIFALTYPKTEHLERLILLETNFEDKIYRLGICNLIIIKLLLG</sequence>
<dbReference type="Proteomes" id="UP001139199">
    <property type="component" value="Unassembled WGS sequence"/>
</dbReference>
<dbReference type="AlphaFoldDB" id="A0A9X1HWM8"/>
<proteinExistence type="predicted"/>
<evidence type="ECO:0000313" key="2">
    <source>
        <dbReference type="Proteomes" id="UP001139199"/>
    </source>
</evidence>
<protein>
    <submittedName>
        <fullName evidence="1">Uncharacterized protein</fullName>
    </submittedName>
</protein>
<evidence type="ECO:0000313" key="1">
    <source>
        <dbReference type="EMBL" id="MCB4797230.1"/>
    </source>
</evidence>